<feature type="compositionally biased region" description="Basic and acidic residues" evidence="1">
    <location>
        <begin position="204"/>
        <end position="219"/>
    </location>
</feature>
<feature type="region of interest" description="Disordered" evidence="1">
    <location>
        <begin position="181"/>
        <end position="260"/>
    </location>
</feature>
<feature type="compositionally biased region" description="Polar residues" evidence="1">
    <location>
        <begin position="7"/>
        <end position="20"/>
    </location>
</feature>
<dbReference type="OrthoDB" id="5382479at2759"/>
<dbReference type="Proteomes" id="UP000024837">
    <property type="component" value="Unassembled WGS sequence"/>
</dbReference>
<evidence type="ECO:0000256" key="1">
    <source>
        <dbReference type="SAM" id="MobiDB-lite"/>
    </source>
</evidence>
<sequence length="271" mass="29394">MDPETASIRSNAPSYVSQAPSYHARPPSISDLPPYSPDRSRLPPPYSRQHASLSTVTPPRRPSGSSRPSHAQAPSPSRPNFTPSPISGIPPIAFITPGTSKSQSRHYEAVAARRNAEIVSLVNQFSSLLPPEQPRRRNKRNRPGIPFADFSSLPPAPSTTRARLHSTAELFLCTCGRPNHGKIGDESPDPPPFGRQLSQSSGPVERHADEPIHREESVRVENSAVGCAGPPAASEVQETGKETTSEAKEDQEEDLLDAEGKSWDFMLSQMA</sequence>
<feature type="compositionally biased region" description="Basic and acidic residues" evidence="1">
    <location>
        <begin position="238"/>
        <end position="248"/>
    </location>
</feature>
<dbReference type="EMBL" id="KI966446">
    <property type="protein sequence ID" value="EWC44140.1"/>
    <property type="molecule type" value="Genomic_DNA"/>
</dbReference>
<dbReference type="AlphaFoldDB" id="W7I5X7"/>
<protein>
    <submittedName>
        <fullName evidence="2">Uncharacterized protein</fullName>
    </submittedName>
</protein>
<reference evidence="2 3" key="1">
    <citation type="submission" date="2013-05" db="EMBL/GenBank/DDBJ databases">
        <title>Drechslerella stenobrocha genome reveals carnivorous origination and mechanical trapping mechanism of predatory fungi.</title>
        <authorList>
            <person name="Liu X."/>
            <person name="Zhang W."/>
            <person name="Liu K."/>
        </authorList>
    </citation>
    <scope>NUCLEOTIDE SEQUENCE [LARGE SCALE GENOMIC DNA]</scope>
    <source>
        <strain evidence="2 3">248</strain>
    </source>
</reference>
<keyword evidence="3" id="KW-1185">Reference proteome</keyword>
<evidence type="ECO:0000313" key="3">
    <source>
        <dbReference type="Proteomes" id="UP000024837"/>
    </source>
</evidence>
<dbReference type="HOGENOM" id="CLU_1053653_0_0_1"/>
<evidence type="ECO:0000313" key="2">
    <source>
        <dbReference type="EMBL" id="EWC44140.1"/>
    </source>
</evidence>
<name>W7I5X7_9PEZI</name>
<feature type="region of interest" description="Disordered" evidence="1">
    <location>
        <begin position="1"/>
        <end position="107"/>
    </location>
</feature>
<organism evidence="2 3">
    <name type="scientific">Drechslerella stenobrocha 248</name>
    <dbReference type="NCBI Taxonomy" id="1043628"/>
    <lineage>
        <taxon>Eukaryota</taxon>
        <taxon>Fungi</taxon>
        <taxon>Dikarya</taxon>
        <taxon>Ascomycota</taxon>
        <taxon>Pezizomycotina</taxon>
        <taxon>Orbiliomycetes</taxon>
        <taxon>Orbiliales</taxon>
        <taxon>Orbiliaceae</taxon>
        <taxon>Drechslerella</taxon>
    </lineage>
</organism>
<feature type="region of interest" description="Disordered" evidence="1">
    <location>
        <begin position="124"/>
        <end position="159"/>
    </location>
</feature>
<feature type="compositionally biased region" description="Polar residues" evidence="1">
    <location>
        <begin position="72"/>
        <end position="85"/>
    </location>
</feature>
<gene>
    <name evidence="2" type="ORF">DRE_07197</name>
</gene>
<accession>W7I5X7</accession>
<proteinExistence type="predicted"/>